<reference evidence="1 2" key="1">
    <citation type="submission" date="2012-06" db="EMBL/GenBank/DDBJ databases">
        <title>Draft Genome Sequence of Lactobacillus pasteurii CRBIP 24.76T.</title>
        <authorList>
            <person name="Cousin S."/>
            <person name="Bouchier C."/>
            <person name="Loux V."/>
            <person name="Ma L."/>
            <person name="Creno S."/>
            <person name="Bizet C."/>
            <person name="Clermont D."/>
        </authorList>
    </citation>
    <scope>NUCLEOTIDE SEQUENCE [LARGE SCALE GENOMIC DNA]</scope>
    <source>
        <strain evidence="2">CRBIP 24.76T</strain>
    </source>
</reference>
<protein>
    <submittedName>
        <fullName evidence="1">Uncharacterized protein</fullName>
    </submittedName>
</protein>
<organism evidence="1 2">
    <name type="scientific">Lactobacillus pasteurii DSM 23907 = CRBIP 24.76</name>
    <dbReference type="NCBI Taxonomy" id="1423790"/>
    <lineage>
        <taxon>Bacteria</taxon>
        <taxon>Bacillati</taxon>
        <taxon>Bacillota</taxon>
        <taxon>Bacilli</taxon>
        <taxon>Lactobacillales</taxon>
        <taxon>Lactobacillaceae</taxon>
        <taxon>Lactobacillus</taxon>
    </lineage>
</organism>
<dbReference type="EMBL" id="CAKD01000017">
    <property type="protein sequence ID" value="CCI85080.1"/>
    <property type="molecule type" value="Genomic_DNA"/>
</dbReference>
<dbReference type="AlphaFoldDB" id="I7JXZ4"/>
<sequence length="88" mass="10500">MDNLDSLKQFQELIEIGYEVQFKLNNKRWLVEPDQDAPEFSEKRQLISTEADNLDFIKKFKDTSEFLNYSICGKVIKDSWKEITDIDY</sequence>
<evidence type="ECO:0000313" key="1">
    <source>
        <dbReference type="EMBL" id="CCI85080.1"/>
    </source>
</evidence>
<dbReference type="Proteomes" id="UP000009311">
    <property type="component" value="Unassembled WGS sequence"/>
</dbReference>
<gene>
    <name evidence="1" type="ORF">BN53_03075</name>
</gene>
<keyword evidence="2" id="KW-1185">Reference proteome</keyword>
<proteinExistence type="predicted"/>
<name>I7JXZ4_9LACO</name>
<accession>I7JXZ4</accession>
<dbReference type="STRING" id="1423790.BN53_03075"/>
<dbReference type="RefSeq" id="WP_009559629.1">
    <property type="nucleotide sequence ID" value="NZ_AYZN01000010.1"/>
</dbReference>
<evidence type="ECO:0000313" key="2">
    <source>
        <dbReference type="Proteomes" id="UP000009311"/>
    </source>
</evidence>
<dbReference type="OrthoDB" id="9945567at2"/>
<dbReference type="PATRIC" id="fig|1423790.3.peg.619"/>
<comment type="caution">
    <text evidence="1">The sequence shown here is derived from an EMBL/GenBank/DDBJ whole genome shotgun (WGS) entry which is preliminary data.</text>
</comment>